<reference evidence="2 3" key="1">
    <citation type="submission" date="2016-02" db="EMBL/GenBank/DDBJ databases">
        <title>Genome sequence of Clostridium colicanis DSM 13634.</title>
        <authorList>
            <person name="Poehlein A."/>
            <person name="Daniel R."/>
        </authorList>
    </citation>
    <scope>NUCLEOTIDE SEQUENCE [LARGE SCALE GENOMIC DNA]</scope>
    <source>
        <strain evidence="2 3">DSM 13634</strain>
    </source>
</reference>
<evidence type="ECO:0000259" key="1">
    <source>
        <dbReference type="Pfam" id="PF12728"/>
    </source>
</evidence>
<sequence>MIEDFYTVEQVSNILNVHPKTVQRYIREGKLRATKIGKSWRITRHNLSNFTECNSCETPASRRCPLHTITASSVIDIVTGSKEDAIHIMNALTACLNAKP</sequence>
<dbReference type="InterPro" id="IPR009061">
    <property type="entry name" value="DNA-bd_dom_put_sf"/>
</dbReference>
<name>A0A151ANR4_9CLOT</name>
<evidence type="ECO:0000313" key="3">
    <source>
        <dbReference type="Proteomes" id="UP000075374"/>
    </source>
</evidence>
<dbReference type="GO" id="GO:0003677">
    <property type="term" value="F:DNA binding"/>
    <property type="evidence" value="ECO:0007669"/>
    <property type="project" value="InterPro"/>
</dbReference>
<dbReference type="Pfam" id="PF12728">
    <property type="entry name" value="HTH_17"/>
    <property type="match status" value="1"/>
</dbReference>
<organism evidence="2 3">
    <name type="scientific">Clostridium colicanis DSM 13634</name>
    <dbReference type="NCBI Taxonomy" id="1121305"/>
    <lineage>
        <taxon>Bacteria</taxon>
        <taxon>Bacillati</taxon>
        <taxon>Bacillota</taxon>
        <taxon>Clostridia</taxon>
        <taxon>Eubacteriales</taxon>
        <taxon>Clostridiaceae</taxon>
        <taxon>Clostridium</taxon>
    </lineage>
</organism>
<dbReference type="InterPro" id="IPR010093">
    <property type="entry name" value="SinI_DNA-bd"/>
</dbReference>
<dbReference type="STRING" id="1121305.CLCOL_13370"/>
<feature type="domain" description="Helix-turn-helix" evidence="1">
    <location>
        <begin position="5"/>
        <end position="49"/>
    </location>
</feature>
<dbReference type="AlphaFoldDB" id="A0A151ANR4"/>
<dbReference type="Gene3D" id="1.10.1660.10">
    <property type="match status" value="1"/>
</dbReference>
<dbReference type="InterPro" id="IPR041657">
    <property type="entry name" value="HTH_17"/>
</dbReference>
<dbReference type="Proteomes" id="UP000075374">
    <property type="component" value="Unassembled WGS sequence"/>
</dbReference>
<comment type="caution">
    <text evidence="2">The sequence shown here is derived from an EMBL/GenBank/DDBJ whole genome shotgun (WGS) entry which is preliminary data.</text>
</comment>
<protein>
    <submittedName>
        <fullName evidence="2">Helix-turn-helix domain protein</fullName>
    </submittedName>
</protein>
<proteinExistence type="predicted"/>
<evidence type="ECO:0000313" key="2">
    <source>
        <dbReference type="EMBL" id="KYH29200.1"/>
    </source>
</evidence>
<dbReference type="SUPFAM" id="SSF46955">
    <property type="entry name" value="Putative DNA-binding domain"/>
    <property type="match status" value="1"/>
</dbReference>
<dbReference type="EMBL" id="LTBB01000005">
    <property type="protein sequence ID" value="KYH29200.1"/>
    <property type="molecule type" value="Genomic_DNA"/>
</dbReference>
<accession>A0A151ANR4</accession>
<gene>
    <name evidence="2" type="ORF">CLCOL_13370</name>
</gene>
<dbReference type="NCBIfam" id="TIGR01764">
    <property type="entry name" value="excise"/>
    <property type="match status" value="1"/>
</dbReference>
<dbReference type="RefSeq" id="WP_061858196.1">
    <property type="nucleotide sequence ID" value="NZ_LTBB01000005.1"/>
</dbReference>
<keyword evidence="3" id="KW-1185">Reference proteome</keyword>
<dbReference type="PATRIC" id="fig|1121305.3.peg.1342"/>